<accession>A0A381YGE9</accession>
<dbReference type="InterPro" id="IPR016181">
    <property type="entry name" value="Acyl_CoA_acyltransferase"/>
</dbReference>
<proteinExistence type="predicted"/>
<sequence length="173" mass="19548">MLVGNRVRLRAMVTTDAEAILKIYEEGIQTGHATFEAEVPDWHKWDSGHLTQCRWLAEEEDTVLGWGALTQVSHRKVYSGVTEVCICVSINAQNQGIGSILLERLIISSEESGFWTLQAQVFPENKISIYVHEKHGFRKSGTRRQLALMSYGSMAGEWRDVVLMERRSKIAGI</sequence>
<dbReference type="PANTHER" id="PTHR43072:SF23">
    <property type="entry name" value="UPF0039 PROTEIN C11D3.02C"/>
    <property type="match status" value="1"/>
</dbReference>
<dbReference type="AlphaFoldDB" id="A0A381YGE9"/>
<dbReference type="CDD" id="cd04301">
    <property type="entry name" value="NAT_SF"/>
    <property type="match status" value="1"/>
</dbReference>
<dbReference type="PROSITE" id="PS51186">
    <property type="entry name" value="GNAT"/>
    <property type="match status" value="1"/>
</dbReference>
<gene>
    <name evidence="4" type="ORF">METZ01_LOCUS128536</name>
</gene>
<evidence type="ECO:0000313" key="4">
    <source>
        <dbReference type="EMBL" id="SVA75682.1"/>
    </source>
</evidence>
<name>A0A381YGE9_9ZZZZ</name>
<keyword evidence="2" id="KW-0012">Acyltransferase</keyword>
<dbReference type="Pfam" id="PF00583">
    <property type="entry name" value="Acetyltransf_1"/>
    <property type="match status" value="1"/>
</dbReference>
<dbReference type="Gene3D" id="3.40.630.30">
    <property type="match status" value="1"/>
</dbReference>
<reference evidence="4" key="1">
    <citation type="submission" date="2018-05" db="EMBL/GenBank/DDBJ databases">
        <authorList>
            <person name="Lanie J.A."/>
            <person name="Ng W.-L."/>
            <person name="Kazmierczak K.M."/>
            <person name="Andrzejewski T.M."/>
            <person name="Davidsen T.M."/>
            <person name="Wayne K.J."/>
            <person name="Tettelin H."/>
            <person name="Glass J.I."/>
            <person name="Rusch D."/>
            <person name="Podicherti R."/>
            <person name="Tsui H.-C.T."/>
            <person name="Winkler M.E."/>
        </authorList>
    </citation>
    <scope>NUCLEOTIDE SEQUENCE</scope>
</reference>
<dbReference type="GO" id="GO:0016747">
    <property type="term" value="F:acyltransferase activity, transferring groups other than amino-acyl groups"/>
    <property type="evidence" value="ECO:0007669"/>
    <property type="project" value="InterPro"/>
</dbReference>
<dbReference type="EMBL" id="UINC01018096">
    <property type="protein sequence ID" value="SVA75682.1"/>
    <property type="molecule type" value="Genomic_DNA"/>
</dbReference>
<feature type="domain" description="N-acetyltransferase" evidence="3">
    <location>
        <begin position="7"/>
        <end position="165"/>
    </location>
</feature>
<dbReference type="SUPFAM" id="SSF55729">
    <property type="entry name" value="Acyl-CoA N-acyltransferases (Nat)"/>
    <property type="match status" value="1"/>
</dbReference>
<evidence type="ECO:0000256" key="1">
    <source>
        <dbReference type="ARBA" id="ARBA00022679"/>
    </source>
</evidence>
<evidence type="ECO:0000256" key="2">
    <source>
        <dbReference type="ARBA" id="ARBA00023315"/>
    </source>
</evidence>
<organism evidence="4">
    <name type="scientific">marine metagenome</name>
    <dbReference type="NCBI Taxonomy" id="408172"/>
    <lineage>
        <taxon>unclassified sequences</taxon>
        <taxon>metagenomes</taxon>
        <taxon>ecological metagenomes</taxon>
    </lineage>
</organism>
<dbReference type="InterPro" id="IPR000182">
    <property type="entry name" value="GNAT_dom"/>
</dbReference>
<protein>
    <recommendedName>
        <fullName evidence="3">N-acetyltransferase domain-containing protein</fullName>
    </recommendedName>
</protein>
<evidence type="ECO:0000259" key="3">
    <source>
        <dbReference type="PROSITE" id="PS51186"/>
    </source>
</evidence>
<dbReference type="PANTHER" id="PTHR43072">
    <property type="entry name" value="N-ACETYLTRANSFERASE"/>
    <property type="match status" value="1"/>
</dbReference>
<keyword evidence="1" id="KW-0808">Transferase</keyword>